<keyword evidence="2 4" id="KW-0862">Zinc</keyword>
<accession>A0A1J4JQD8</accession>
<gene>
    <name evidence="6" type="ORF">TRFO_33812</name>
</gene>
<dbReference type="AlphaFoldDB" id="A0A1J4JQD8"/>
<dbReference type="InterPro" id="IPR017351">
    <property type="entry name" value="PINCH-1-4-like"/>
</dbReference>
<evidence type="ECO:0000256" key="2">
    <source>
        <dbReference type="ARBA" id="ARBA00022833"/>
    </source>
</evidence>
<dbReference type="CDD" id="cd08368">
    <property type="entry name" value="LIM"/>
    <property type="match status" value="2"/>
</dbReference>
<dbReference type="GO" id="GO:0046872">
    <property type="term" value="F:metal ion binding"/>
    <property type="evidence" value="ECO:0007669"/>
    <property type="project" value="UniProtKB-KW"/>
</dbReference>
<dbReference type="PROSITE" id="PS00478">
    <property type="entry name" value="LIM_DOMAIN_1"/>
    <property type="match status" value="1"/>
</dbReference>
<keyword evidence="3 4" id="KW-0440">LIM domain</keyword>
<name>A0A1J4JQD8_9EUKA</name>
<dbReference type="PANTHER" id="PTHR24210">
    <property type="entry name" value="LIM DOMAIN-CONTAINING PROTEIN"/>
    <property type="match status" value="1"/>
</dbReference>
<evidence type="ECO:0000313" key="7">
    <source>
        <dbReference type="Proteomes" id="UP000179807"/>
    </source>
</evidence>
<dbReference type="OrthoDB" id="1112565at2759"/>
<evidence type="ECO:0000256" key="3">
    <source>
        <dbReference type="ARBA" id="ARBA00023038"/>
    </source>
</evidence>
<dbReference type="Pfam" id="PF00412">
    <property type="entry name" value="LIM"/>
    <property type="match status" value="3"/>
</dbReference>
<dbReference type="InterPro" id="IPR001781">
    <property type="entry name" value="Znf_LIM"/>
</dbReference>
<keyword evidence="7" id="KW-1185">Reference proteome</keyword>
<dbReference type="EMBL" id="MLAK01000991">
    <property type="protein sequence ID" value="OHS99731.1"/>
    <property type="molecule type" value="Genomic_DNA"/>
</dbReference>
<dbReference type="SMART" id="SM00132">
    <property type="entry name" value="LIM"/>
    <property type="match status" value="3"/>
</dbReference>
<dbReference type="RefSeq" id="XP_068352868.1">
    <property type="nucleotide sequence ID" value="XM_068509290.1"/>
</dbReference>
<organism evidence="6 7">
    <name type="scientific">Tritrichomonas foetus</name>
    <dbReference type="NCBI Taxonomy" id="1144522"/>
    <lineage>
        <taxon>Eukaryota</taxon>
        <taxon>Metamonada</taxon>
        <taxon>Parabasalia</taxon>
        <taxon>Tritrichomonadida</taxon>
        <taxon>Tritrichomonadidae</taxon>
        <taxon>Tritrichomonas</taxon>
    </lineage>
</organism>
<dbReference type="PANTHER" id="PTHR24210:SF14">
    <property type="entry name" value="LIM ZINC-BINDING DOMAIN-CONTAINING PROTEIN"/>
    <property type="match status" value="1"/>
</dbReference>
<evidence type="ECO:0000256" key="4">
    <source>
        <dbReference type="PROSITE-ProRule" id="PRU00125"/>
    </source>
</evidence>
<feature type="domain" description="LIM zinc-binding" evidence="5">
    <location>
        <begin position="205"/>
        <end position="266"/>
    </location>
</feature>
<reference evidence="6" key="1">
    <citation type="submission" date="2016-10" db="EMBL/GenBank/DDBJ databases">
        <authorList>
            <person name="Benchimol M."/>
            <person name="Almeida L.G."/>
            <person name="Vasconcelos A.T."/>
            <person name="Perreira-Neves A."/>
            <person name="Rosa I.A."/>
            <person name="Tasca T."/>
            <person name="Bogo M.R."/>
            <person name="de Souza W."/>
        </authorList>
    </citation>
    <scope>NUCLEOTIDE SEQUENCE [LARGE SCALE GENOMIC DNA]</scope>
    <source>
        <strain evidence="6">K</strain>
    </source>
</reference>
<evidence type="ECO:0000256" key="1">
    <source>
        <dbReference type="ARBA" id="ARBA00022723"/>
    </source>
</evidence>
<keyword evidence="1 4" id="KW-0479">Metal-binding</keyword>
<sequence length="278" mass="31100">MTEACYPNITPFLPPCDNSFYEIDEEDEAALNVIRSSISDLLTISNATSSSYDGADSSPLFNYNSSLFDVPIQSPIVQQSNLISIGPRCSRCGNPCGEDAIYQGNLAFHARHFTCRECGKALKVAISVNNEIYCQVCAKKVAPQSNCCYICNTPRSQSSIIAAGRCYCREHFRCATCNQILDIASFKQFNGHFYCEEHCPTDQLPICAGCNRQILSSKIICACSNNKFHQECFNCVKCQKNLVDQKYTVYNERPICVNCFKHLPKEVKTAIAKNPFRH</sequence>
<proteinExistence type="predicted"/>
<evidence type="ECO:0000259" key="5">
    <source>
        <dbReference type="PROSITE" id="PS50023"/>
    </source>
</evidence>
<dbReference type="GeneID" id="94843994"/>
<dbReference type="VEuPathDB" id="TrichDB:TRFO_33812"/>
<dbReference type="Proteomes" id="UP000179807">
    <property type="component" value="Unassembled WGS sequence"/>
</dbReference>
<evidence type="ECO:0000313" key="6">
    <source>
        <dbReference type="EMBL" id="OHS99731.1"/>
    </source>
</evidence>
<dbReference type="Gene3D" id="2.10.110.10">
    <property type="entry name" value="Cysteine Rich Protein"/>
    <property type="match status" value="3"/>
</dbReference>
<dbReference type="PROSITE" id="PS50023">
    <property type="entry name" value="LIM_DOMAIN_2"/>
    <property type="match status" value="1"/>
</dbReference>
<dbReference type="SUPFAM" id="SSF57716">
    <property type="entry name" value="Glucocorticoid receptor-like (DNA-binding domain)"/>
    <property type="match status" value="2"/>
</dbReference>
<protein>
    <recommendedName>
        <fullName evidence="5">LIM zinc-binding domain-containing protein</fullName>
    </recommendedName>
</protein>
<comment type="caution">
    <text evidence="6">The sequence shown here is derived from an EMBL/GenBank/DDBJ whole genome shotgun (WGS) entry which is preliminary data.</text>
</comment>